<name>A0A6J6FJH4_9ZZZZ</name>
<dbReference type="EMBL" id="CAEZTR010000151">
    <property type="protein sequence ID" value="CAB4589142.1"/>
    <property type="molecule type" value="Genomic_DNA"/>
</dbReference>
<dbReference type="AlphaFoldDB" id="A0A6J6FJH4"/>
<proteinExistence type="predicted"/>
<evidence type="ECO:0000256" key="1">
    <source>
        <dbReference type="SAM" id="MobiDB-lite"/>
    </source>
</evidence>
<protein>
    <submittedName>
        <fullName evidence="2">Unannotated protein</fullName>
    </submittedName>
</protein>
<gene>
    <name evidence="2" type="ORF">UFOPK1711_01722</name>
    <name evidence="3" type="ORF">UFOPK2350_01797</name>
</gene>
<evidence type="ECO:0000313" key="3">
    <source>
        <dbReference type="EMBL" id="CAB4695392.1"/>
    </source>
</evidence>
<accession>A0A6J6FJH4</accession>
<feature type="compositionally biased region" description="Polar residues" evidence="1">
    <location>
        <begin position="28"/>
        <end position="60"/>
    </location>
</feature>
<feature type="region of interest" description="Disordered" evidence="1">
    <location>
        <begin position="22"/>
        <end position="96"/>
    </location>
</feature>
<reference evidence="2" key="1">
    <citation type="submission" date="2020-05" db="EMBL/GenBank/DDBJ databases">
        <authorList>
            <person name="Chiriac C."/>
            <person name="Salcher M."/>
            <person name="Ghai R."/>
            <person name="Kavagutti S V."/>
        </authorList>
    </citation>
    <scope>NUCLEOTIDE SEQUENCE</scope>
</reference>
<sequence length="176" mass="19905">MVRQRPLRLRSTRWTTFDRYCDQRPHSSRPSCSAMATGSSKQPCGTSFQLSGHSFTQQQRMLRPHFSKESESPNPISSSPIPIANEPSDGEQQKRTTVLQKPQHRFLLLKTQRTQGLSFSLTKAQQTSRLRGSARTSQMFKRQPTEISLPTHPRFAPSTPSIRIPELLGQQVASAM</sequence>
<organism evidence="2">
    <name type="scientific">freshwater metagenome</name>
    <dbReference type="NCBI Taxonomy" id="449393"/>
    <lineage>
        <taxon>unclassified sequences</taxon>
        <taxon>metagenomes</taxon>
        <taxon>ecological metagenomes</taxon>
    </lineage>
</organism>
<evidence type="ECO:0000313" key="2">
    <source>
        <dbReference type="EMBL" id="CAB4589142.1"/>
    </source>
</evidence>
<dbReference type="EMBL" id="CAEZXE010000225">
    <property type="protein sequence ID" value="CAB4695392.1"/>
    <property type="molecule type" value="Genomic_DNA"/>
</dbReference>
<feature type="compositionally biased region" description="Low complexity" evidence="1">
    <location>
        <begin position="72"/>
        <end position="87"/>
    </location>
</feature>